<evidence type="ECO:0000256" key="1">
    <source>
        <dbReference type="ARBA" id="ARBA00004141"/>
    </source>
</evidence>
<keyword evidence="3 7" id="KW-0812">Transmembrane</keyword>
<reference evidence="8" key="2">
    <citation type="submission" date="2020-11" db="EMBL/GenBank/DDBJ databases">
        <authorList>
            <consortium name="DOE Joint Genome Institute"/>
            <person name="Kuo A."/>
            <person name="Miyauchi S."/>
            <person name="Kiss E."/>
            <person name="Drula E."/>
            <person name="Kohler A."/>
            <person name="Sanchez-Garcia M."/>
            <person name="Andreopoulos B."/>
            <person name="Barry K.W."/>
            <person name="Bonito G."/>
            <person name="Buee M."/>
            <person name="Carver A."/>
            <person name="Chen C."/>
            <person name="Cichocki N."/>
            <person name="Clum A."/>
            <person name="Culley D."/>
            <person name="Crous P.W."/>
            <person name="Fauchery L."/>
            <person name="Girlanda M."/>
            <person name="Hayes R."/>
            <person name="Keri Z."/>
            <person name="Labutti K."/>
            <person name="Lipzen A."/>
            <person name="Lombard V."/>
            <person name="Magnuson J."/>
            <person name="Maillard F."/>
            <person name="Morin E."/>
            <person name="Murat C."/>
            <person name="Nolan M."/>
            <person name="Ohm R."/>
            <person name="Pangilinan J."/>
            <person name="Pereira M."/>
            <person name="Perotto S."/>
            <person name="Peter M."/>
            <person name="Riley R."/>
            <person name="Sitrit Y."/>
            <person name="Stielow B."/>
            <person name="Szollosi G."/>
            <person name="Zifcakova L."/>
            <person name="Stursova M."/>
            <person name="Spatafora J.W."/>
            <person name="Tedersoo L."/>
            <person name="Vaario L.-M."/>
            <person name="Yamada A."/>
            <person name="Yan M."/>
            <person name="Wang P."/>
            <person name="Xu J."/>
            <person name="Bruns T."/>
            <person name="Baldrian P."/>
            <person name="Vilgalys R."/>
            <person name="Henrissat B."/>
            <person name="Grigoriev I.V."/>
            <person name="Hibbett D."/>
            <person name="Nagy L.G."/>
            <person name="Martin F.M."/>
        </authorList>
    </citation>
    <scope>NUCLEOTIDE SEQUENCE</scope>
    <source>
        <strain evidence="8">UH-Tt-Lm1</strain>
    </source>
</reference>
<dbReference type="PANTHER" id="PTHR13144">
    <property type="entry name" value="TEX261 PROTEIN"/>
    <property type="match status" value="1"/>
</dbReference>
<evidence type="ECO:0000256" key="3">
    <source>
        <dbReference type="ARBA" id="ARBA00022692"/>
    </source>
</evidence>
<feature type="transmembrane region" description="Helical" evidence="7">
    <location>
        <begin position="50"/>
        <end position="81"/>
    </location>
</feature>
<feature type="transmembrane region" description="Helical" evidence="7">
    <location>
        <begin position="137"/>
        <end position="161"/>
    </location>
</feature>
<feature type="compositionally biased region" description="Low complexity" evidence="6">
    <location>
        <begin position="280"/>
        <end position="291"/>
    </location>
</feature>
<dbReference type="GO" id="GO:0005789">
    <property type="term" value="C:endoplasmic reticulum membrane"/>
    <property type="evidence" value="ECO:0007669"/>
    <property type="project" value="TreeGrafter"/>
</dbReference>
<evidence type="ECO:0000256" key="5">
    <source>
        <dbReference type="ARBA" id="ARBA00023136"/>
    </source>
</evidence>
<sequence length="309" mass="33833">MGLLHILSYVAMLAALAFIILSLASGLLWISELIEEHSKAAKAWGQRGIYVIIATHVLLYFFDSLPLAHLVFSIICHMVYLQNFTPAWPLISLSSLTFISSCILVVSDHFMWFFYFSRLTSQARTARGRMYRGPNSGVPGFSDIATFFALCVWLAPLFLFLSLSAGENTLPTASGLAGVPSTPSTPPRIQPPQLRGSLFKTLVDALPLNYLPRMRSVTSRNSPEGIIAPPLKSPSLHPDGPPSPYMRTLNDLPPSPGIPRQPSDMLSPGFQLAPPPRRFSNSSMMAGASSSRLNIRRATMPVNGFDQDS</sequence>
<dbReference type="Proteomes" id="UP000736335">
    <property type="component" value="Unassembled WGS sequence"/>
</dbReference>
<dbReference type="AlphaFoldDB" id="A0A9P6H5N9"/>
<comment type="caution">
    <text evidence="8">The sequence shown here is derived from an EMBL/GenBank/DDBJ whole genome shotgun (WGS) entry which is preliminary data.</text>
</comment>
<comment type="similarity">
    <text evidence="2">Belongs to the SVP26 family.</text>
</comment>
<evidence type="ECO:0000256" key="2">
    <source>
        <dbReference type="ARBA" id="ARBA00008096"/>
    </source>
</evidence>
<evidence type="ECO:0000256" key="4">
    <source>
        <dbReference type="ARBA" id="ARBA00022989"/>
    </source>
</evidence>
<keyword evidence="9" id="KW-1185">Reference proteome</keyword>
<dbReference type="InterPro" id="IPR007277">
    <property type="entry name" value="Svp26/Tex261"/>
</dbReference>
<comment type="subcellular location">
    <subcellularLocation>
        <location evidence="1">Membrane</location>
        <topology evidence="1">Multi-pass membrane protein</topology>
    </subcellularLocation>
</comment>
<reference evidence="8" key="1">
    <citation type="journal article" date="2020" name="Nat. Commun.">
        <title>Large-scale genome sequencing of mycorrhizal fungi provides insights into the early evolution of symbiotic traits.</title>
        <authorList>
            <person name="Miyauchi S."/>
            <person name="Kiss E."/>
            <person name="Kuo A."/>
            <person name="Drula E."/>
            <person name="Kohler A."/>
            <person name="Sanchez-Garcia M."/>
            <person name="Morin E."/>
            <person name="Andreopoulos B."/>
            <person name="Barry K.W."/>
            <person name="Bonito G."/>
            <person name="Buee M."/>
            <person name="Carver A."/>
            <person name="Chen C."/>
            <person name="Cichocki N."/>
            <person name="Clum A."/>
            <person name="Culley D."/>
            <person name="Crous P.W."/>
            <person name="Fauchery L."/>
            <person name="Girlanda M."/>
            <person name="Hayes R.D."/>
            <person name="Keri Z."/>
            <person name="LaButti K."/>
            <person name="Lipzen A."/>
            <person name="Lombard V."/>
            <person name="Magnuson J."/>
            <person name="Maillard F."/>
            <person name="Murat C."/>
            <person name="Nolan M."/>
            <person name="Ohm R.A."/>
            <person name="Pangilinan J."/>
            <person name="Pereira M.F."/>
            <person name="Perotto S."/>
            <person name="Peter M."/>
            <person name="Pfister S."/>
            <person name="Riley R."/>
            <person name="Sitrit Y."/>
            <person name="Stielow J.B."/>
            <person name="Szollosi G."/>
            <person name="Zifcakova L."/>
            <person name="Stursova M."/>
            <person name="Spatafora J.W."/>
            <person name="Tedersoo L."/>
            <person name="Vaario L.M."/>
            <person name="Yamada A."/>
            <person name="Yan M."/>
            <person name="Wang P."/>
            <person name="Xu J."/>
            <person name="Bruns T."/>
            <person name="Baldrian P."/>
            <person name="Vilgalys R."/>
            <person name="Dunand C."/>
            <person name="Henrissat B."/>
            <person name="Grigoriev I.V."/>
            <person name="Hibbett D."/>
            <person name="Nagy L.G."/>
            <person name="Martin F.M."/>
        </authorList>
    </citation>
    <scope>NUCLEOTIDE SEQUENCE</scope>
    <source>
        <strain evidence="8">UH-Tt-Lm1</strain>
    </source>
</reference>
<gene>
    <name evidence="8" type="ORF">BJ322DRAFT_1084333</name>
</gene>
<evidence type="ECO:0000313" key="8">
    <source>
        <dbReference type="EMBL" id="KAF9780046.1"/>
    </source>
</evidence>
<keyword evidence="4 7" id="KW-1133">Transmembrane helix</keyword>
<dbReference type="OrthoDB" id="28257at2759"/>
<evidence type="ECO:0000256" key="6">
    <source>
        <dbReference type="SAM" id="MobiDB-lite"/>
    </source>
</evidence>
<dbReference type="GO" id="GO:0030134">
    <property type="term" value="C:COPII-coated ER to Golgi transport vesicle"/>
    <property type="evidence" value="ECO:0007669"/>
    <property type="project" value="TreeGrafter"/>
</dbReference>
<dbReference type="GO" id="GO:0006888">
    <property type="term" value="P:endoplasmic reticulum to Golgi vesicle-mediated transport"/>
    <property type="evidence" value="ECO:0007669"/>
    <property type="project" value="InterPro"/>
</dbReference>
<evidence type="ECO:0000313" key="9">
    <source>
        <dbReference type="Proteomes" id="UP000736335"/>
    </source>
</evidence>
<feature type="transmembrane region" description="Helical" evidence="7">
    <location>
        <begin position="6"/>
        <end position="30"/>
    </location>
</feature>
<feature type="region of interest" description="Disordered" evidence="6">
    <location>
        <begin position="254"/>
        <end position="294"/>
    </location>
</feature>
<keyword evidence="5 7" id="KW-0472">Membrane</keyword>
<dbReference type="EMBL" id="WIUZ02000017">
    <property type="protein sequence ID" value="KAF9780046.1"/>
    <property type="molecule type" value="Genomic_DNA"/>
</dbReference>
<dbReference type="GO" id="GO:0097020">
    <property type="term" value="F:COPII receptor activity"/>
    <property type="evidence" value="ECO:0007669"/>
    <property type="project" value="InterPro"/>
</dbReference>
<feature type="transmembrane region" description="Helical" evidence="7">
    <location>
        <begin position="87"/>
        <end position="116"/>
    </location>
</feature>
<accession>A0A9P6H5N9</accession>
<dbReference type="PANTHER" id="PTHR13144:SF0">
    <property type="entry name" value="PROTEIN TEX261"/>
    <property type="match status" value="1"/>
</dbReference>
<dbReference type="Pfam" id="PF04148">
    <property type="entry name" value="Erv26"/>
    <property type="match status" value="1"/>
</dbReference>
<evidence type="ECO:0000256" key="7">
    <source>
        <dbReference type="SAM" id="Phobius"/>
    </source>
</evidence>
<name>A0A9P6H5N9_9AGAM</name>
<organism evidence="8 9">
    <name type="scientific">Thelephora terrestris</name>
    <dbReference type="NCBI Taxonomy" id="56493"/>
    <lineage>
        <taxon>Eukaryota</taxon>
        <taxon>Fungi</taxon>
        <taxon>Dikarya</taxon>
        <taxon>Basidiomycota</taxon>
        <taxon>Agaricomycotina</taxon>
        <taxon>Agaricomycetes</taxon>
        <taxon>Thelephorales</taxon>
        <taxon>Thelephoraceae</taxon>
        <taxon>Thelephora</taxon>
    </lineage>
</organism>
<proteinExistence type="inferred from homology"/>
<dbReference type="GO" id="GO:0000139">
    <property type="term" value="C:Golgi membrane"/>
    <property type="evidence" value="ECO:0007669"/>
    <property type="project" value="TreeGrafter"/>
</dbReference>
<protein>
    <submittedName>
        <fullName evidence="8">DUF396-domain-containing protein</fullName>
    </submittedName>
</protein>